<gene>
    <name evidence="2" type="ORF">Esi_0286_0019</name>
</gene>
<dbReference type="OrthoDB" id="10390489at2759"/>
<protein>
    <submittedName>
        <fullName evidence="2">Uncharacterized protein</fullName>
    </submittedName>
</protein>
<evidence type="ECO:0000313" key="3">
    <source>
        <dbReference type="Proteomes" id="UP000002630"/>
    </source>
</evidence>
<sequence length="339" mass="36226">MPSPRSLHQHIRRQQSLPVGIRRYTDYTVFVLHRQQWSVQSWLQEQASRSKFDGYRDSQQFSNVKVTAAPAPTACSAAPEAGRNGDVVYDPQDASADWSGFAPRHTAGRRMHHTGLPAAHRETIVRSEEHGIVPAADTVTEDSVKTRRRAVAHPPRAGEGLVLGGAGAPEPRERFTTVARAANERESTPLDMKSEEFRYQKNAGKKHIIPPYELTGGATKTTQGATRSGCGGGRQQPDGGSGGPSLQSRPPFPSGPGQGPHDPSGGGRARPVGPGSFLEGLGRQVAESGTAGGVVFPLGTRRRERGAEAGEGAAAATGELREEVSRRKELYAANYLTCG</sequence>
<feature type="compositionally biased region" description="Gly residues" evidence="1">
    <location>
        <begin position="229"/>
        <end position="243"/>
    </location>
</feature>
<feature type="region of interest" description="Disordered" evidence="1">
    <location>
        <begin position="140"/>
        <end position="171"/>
    </location>
</feature>
<proteinExistence type="predicted"/>
<feature type="compositionally biased region" description="Low complexity" evidence="1">
    <location>
        <begin position="215"/>
        <end position="228"/>
    </location>
</feature>
<feature type="region of interest" description="Disordered" evidence="1">
    <location>
        <begin position="202"/>
        <end position="297"/>
    </location>
</feature>
<dbReference type="Proteomes" id="UP000002630">
    <property type="component" value="Unassembled WGS sequence"/>
</dbReference>
<dbReference type="AlphaFoldDB" id="D7FV21"/>
<dbReference type="InParanoid" id="D7FV21"/>
<evidence type="ECO:0000313" key="2">
    <source>
        <dbReference type="EMBL" id="CBJ31827.1"/>
    </source>
</evidence>
<reference evidence="2 3" key="1">
    <citation type="journal article" date="2010" name="Nature">
        <title>The Ectocarpus genome and the independent evolution of multicellularity in brown algae.</title>
        <authorList>
            <person name="Cock J.M."/>
            <person name="Sterck L."/>
            <person name="Rouze P."/>
            <person name="Scornet D."/>
            <person name="Allen A.E."/>
            <person name="Amoutzias G."/>
            <person name="Anthouard V."/>
            <person name="Artiguenave F."/>
            <person name="Aury J.M."/>
            <person name="Badger J.H."/>
            <person name="Beszteri B."/>
            <person name="Billiau K."/>
            <person name="Bonnet E."/>
            <person name="Bothwell J.H."/>
            <person name="Bowler C."/>
            <person name="Boyen C."/>
            <person name="Brownlee C."/>
            <person name="Carrano C.J."/>
            <person name="Charrier B."/>
            <person name="Cho G.Y."/>
            <person name="Coelho S.M."/>
            <person name="Collen J."/>
            <person name="Corre E."/>
            <person name="Da Silva C."/>
            <person name="Delage L."/>
            <person name="Delaroque N."/>
            <person name="Dittami S.M."/>
            <person name="Doulbeau S."/>
            <person name="Elias M."/>
            <person name="Farnham G."/>
            <person name="Gachon C.M."/>
            <person name="Gschloessl B."/>
            <person name="Heesch S."/>
            <person name="Jabbari K."/>
            <person name="Jubin C."/>
            <person name="Kawai H."/>
            <person name="Kimura K."/>
            <person name="Kloareg B."/>
            <person name="Kupper F.C."/>
            <person name="Lang D."/>
            <person name="Le Bail A."/>
            <person name="Leblanc C."/>
            <person name="Lerouge P."/>
            <person name="Lohr M."/>
            <person name="Lopez P.J."/>
            <person name="Martens C."/>
            <person name="Maumus F."/>
            <person name="Michel G."/>
            <person name="Miranda-Saavedra D."/>
            <person name="Morales J."/>
            <person name="Moreau H."/>
            <person name="Motomura T."/>
            <person name="Nagasato C."/>
            <person name="Napoli C.A."/>
            <person name="Nelson D.R."/>
            <person name="Nyvall-Collen P."/>
            <person name="Peters A.F."/>
            <person name="Pommier C."/>
            <person name="Potin P."/>
            <person name="Poulain J."/>
            <person name="Quesneville H."/>
            <person name="Read B."/>
            <person name="Rensing S.A."/>
            <person name="Ritter A."/>
            <person name="Rousvoal S."/>
            <person name="Samanta M."/>
            <person name="Samson G."/>
            <person name="Schroeder D.C."/>
            <person name="Segurens B."/>
            <person name="Strittmatter M."/>
            <person name="Tonon T."/>
            <person name="Tregear J.W."/>
            <person name="Valentin K."/>
            <person name="von Dassow P."/>
            <person name="Yamagishi T."/>
            <person name="Van de Peer Y."/>
            <person name="Wincker P."/>
        </authorList>
    </citation>
    <scope>NUCLEOTIDE SEQUENCE [LARGE SCALE GENOMIC DNA]</scope>
    <source>
        <strain evidence="3">Ec32 / CCAP1310/4</strain>
    </source>
</reference>
<accession>D7FV21</accession>
<name>D7FV21_ECTSI</name>
<evidence type="ECO:0000256" key="1">
    <source>
        <dbReference type="SAM" id="MobiDB-lite"/>
    </source>
</evidence>
<organism evidence="2 3">
    <name type="scientific">Ectocarpus siliculosus</name>
    <name type="common">Brown alga</name>
    <name type="synonym">Conferva siliculosa</name>
    <dbReference type="NCBI Taxonomy" id="2880"/>
    <lineage>
        <taxon>Eukaryota</taxon>
        <taxon>Sar</taxon>
        <taxon>Stramenopiles</taxon>
        <taxon>Ochrophyta</taxon>
        <taxon>PX clade</taxon>
        <taxon>Phaeophyceae</taxon>
        <taxon>Ectocarpales</taxon>
        <taxon>Ectocarpaceae</taxon>
        <taxon>Ectocarpus</taxon>
    </lineage>
</organism>
<dbReference type="EMBL" id="FN649760">
    <property type="protein sequence ID" value="CBJ31827.1"/>
    <property type="molecule type" value="Genomic_DNA"/>
</dbReference>
<keyword evidence="3" id="KW-1185">Reference proteome</keyword>